<dbReference type="OrthoDB" id="191139at2759"/>
<reference evidence="4" key="1">
    <citation type="submission" date="2007-04" db="EMBL/GenBank/DDBJ databases">
        <title>Annotation of Pediculus humanus corporis strain USDA.</title>
        <authorList>
            <person name="Kirkness E."/>
            <person name="Hannick L."/>
            <person name="Hass B."/>
            <person name="Bruggner R."/>
            <person name="Lawson D."/>
            <person name="Bidwell S."/>
            <person name="Joardar V."/>
            <person name="Caler E."/>
            <person name="Walenz B."/>
            <person name="Inman J."/>
            <person name="Schobel S."/>
            <person name="Galinsky K."/>
            <person name="Amedeo P."/>
            <person name="Strausberg R."/>
        </authorList>
    </citation>
    <scope>NUCLEOTIDE SEQUENCE</scope>
    <source>
        <strain evidence="4">USDA</strain>
    </source>
</reference>
<dbReference type="PANTHER" id="PTHR24320">
    <property type="entry name" value="RETINOL DEHYDROGENASE"/>
    <property type="match status" value="1"/>
</dbReference>
<dbReference type="EMBL" id="DS235855">
    <property type="protein sequence ID" value="EEB18982.1"/>
    <property type="molecule type" value="Genomic_DNA"/>
</dbReference>
<dbReference type="OMA" id="HYAARDR"/>
<dbReference type="InParanoid" id="E0W026"/>
<dbReference type="RefSeq" id="XP_002431720.1">
    <property type="nucleotide sequence ID" value="XM_002431675.1"/>
</dbReference>
<dbReference type="SUPFAM" id="SSF51735">
    <property type="entry name" value="NAD(P)-binding Rossmann-fold domains"/>
    <property type="match status" value="1"/>
</dbReference>
<keyword evidence="2 4" id="KW-0560">Oxidoreductase</keyword>
<accession>E0W026</accession>
<gene>
    <name evidence="5" type="primary">8240357</name>
    <name evidence="4" type="ORF">Phum_PHUM544450</name>
</gene>
<organism>
    <name type="scientific">Pediculus humanus subsp. corporis</name>
    <name type="common">Body louse</name>
    <dbReference type="NCBI Taxonomy" id="121224"/>
    <lineage>
        <taxon>Eukaryota</taxon>
        <taxon>Metazoa</taxon>
        <taxon>Ecdysozoa</taxon>
        <taxon>Arthropoda</taxon>
        <taxon>Hexapoda</taxon>
        <taxon>Insecta</taxon>
        <taxon>Pterygota</taxon>
        <taxon>Neoptera</taxon>
        <taxon>Paraneoptera</taxon>
        <taxon>Psocodea</taxon>
        <taxon>Troctomorpha</taxon>
        <taxon>Phthiraptera</taxon>
        <taxon>Anoplura</taxon>
        <taxon>Pediculidae</taxon>
        <taxon>Pediculus</taxon>
    </lineage>
</organism>
<dbReference type="GO" id="GO:0016630">
    <property type="term" value="F:protochlorophyllide reductase activity"/>
    <property type="evidence" value="ECO:0007669"/>
    <property type="project" value="UniProtKB-EC"/>
</dbReference>
<evidence type="ECO:0000313" key="5">
    <source>
        <dbReference type="EnsemblMetazoa" id="PHUM544450-PA"/>
    </source>
</evidence>
<dbReference type="PRINTS" id="PR00080">
    <property type="entry name" value="SDRFAMILY"/>
</dbReference>
<dbReference type="STRING" id="121224.E0W026"/>
<dbReference type="InterPro" id="IPR036291">
    <property type="entry name" value="NAD(P)-bd_dom_sf"/>
</dbReference>
<comment type="similarity">
    <text evidence="1 3">Belongs to the short-chain dehydrogenases/reductases (SDR) family.</text>
</comment>
<reference evidence="4" key="2">
    <citation type="submission" date="2007-04" db="EMBL/GenBank/DDBJ databases">
        <title>The genome of the human body louse.</title>
        <authorList>
            <consortium name="The Human Body Louse Genome Consortium"/>
            <person name="Kirkness E."/>
            <person name="Walenz B."/>
            <person name="Hass B."/>
            <person name="Bruggner R."/>
            <person name="Strausberg R."/>
        </authorList>
    </citation>
    <scope>NUCLEOTIDE SEQUENCE</scope>
    <source>
        <strain evidence="4">USDA</strain>
    </source>
</reference>
<dbReference type="PANTHER" id="PTHR24320:SF264">
    <property type="entry name" value="DEHYDROGENASE_REDUCTASE SDR FAMILY MEMBER ON CHROMOSOME X"/>
    <property type="match status" value="1"/>
</dbReference>
<keyword evidence="6" id="KW-1185">Reference proteome</keyword>
<dbReference type="AlphaFoldDB" id="E0W026"/>
<dbReference type="CTD" id="8240357"/>
<dbReference type="Pfam" id="PF00106">
    <property type="entry name" value="adh_short"/>
    <property type="match status" value="1"/>
</dbReference>
<dbReference type="Gene3D" id="3.40.50.720">
    <property type="entry name" value="NAD(P)-binding Rossmann-like Domain"/>
    <property type="match status" value="1"/>
</dbReference>
<evidence type="ECO:0000256" key="1">
    <source>
        <dbReference type="ARBA" id="ARBA00006484"/>
    </source>
</evidence>
<dbReference type="EnsemblMetazoa" id="PHUM544450-RA">
    <property type="protein sequence ID" value="PHUM544450-PA"/>
    <property type="gene ID" value="PHUM544450"/>
</dbReference>
<dbReference type="EC" id="1.3.1.33" evidence="4"/>
<protein>
    <submittedName>
        <fullName evidence="4 5">Short-chain dehydrogenase, putative</fullName>
        <ecNumber evidence="4">1.3.1.33</ecNumber>
    </submittedName>
</protein>
<dbReference type="HOGENOM" id="CLU_010194_44_5_1"/>
<dbReference type="EMBL" id="AAZO01006615">
    <property type="status" value="NOT_ANNOTATED_CDS"/>
    <property type="molecule type" value="Genomic_DNA"/>
</dbReference>
<dbReference type="PRINTS" id="PR00081">
    <property type="entry name" value="GDHRDH"/>
</dbReference>
<dbReference type="KEGG" id="phu:Phum_PHUM544450"/>
<reference evidence="5" key="3">
    <citation type="submission" date="2021-02" db="UniProtKB">
        <authorList>
            <consortium name="EnsemblMetazoa"/>
        </authorList>
    </citation>
    <scope>IDENTIFICATION</scope>
    <source>
        <strain evidence="5">USDA</strain>
    </source>
</reference>
<evidence type="ECO:0000313" key="4">
    <source>
        <dbReference type="EMBL" id="EEB18982.1"/>
    </source>
</evidence>
<dbReference type="Proteomes" id="UP000009046">
    <property type="component" value="Unassembled WGS sequence"/>
</dbReference>
<evidence type="ECO:0000256" key="2">
    <source>
        <dbReference type="ARBA" id="ARBA00023002"/>
    </source>
</evidence>
<dbReference type="VEuPathDB" id="VectorBase:PHUM544450"/>
<dbReference type="GeneID" id="8240357"/>
<dbReference type="FunCoup" id="E0W026">
    <property type="interactions" value="223"/>
</dbReference>
<proteinExistence type="inferred from homology"/>
<evidence type="ECO:0000313" key="6">
    <source>
        <dbReference type="Proteomes" id="UP000009046"/>
    </source>
</evidence>
<evidence type="ECO:0000256" key="3">
    <source>
        <dbReference type="RuleBase" id="RU000363"/>
    </source>
</evidence>
<dbReference type="InterPro" id="IPR002347">
    <property type="entry name" value="SDR_fam"/>
</dbReference>
<dbReference type="eggNOG" id="KOG1208">
    <property type="taxonomic scope" value="Eukaryota"/>
</dbReference>
<name>E0W026_PEDHC</name>
<sequence>MVNLIINFVDLPKRSNVIAIVTGGSRGIGLEVVKKFLMSDMHVVIGCRNVQAGLDAVEKFRNQDITSGKVDVIKLDTSSLESVRNFAREVTSLIKQLHILVNNAGIMFTPYTLTEDQNESQWAVNYLGHAYLTHLLLPLLKKTGDNSEFCSRIVHVSSCAHVAGSINFNDINFQRALYIPSEAYAQSKLAQIMFSNALDRRLKEENAKVLSISVHPGVVDTQLFDGTFLKKVAPWIPKLLFKTPEQGSRSIVFAALSDTLENTGGIYVSNCQKTSMSSYATNIEKQELLMKKTAEMLSLIEFC</sequence>